<evidence type="ECO:0000313" key="1">
    <source>
        <dbReference type="EMBL" id="SHI66544.1"/>
    </source>
</evidence>
<dbReference type="Proteomes" id="UP000184442">
    <property type="component" value="Unassembled WGS sequence"/>
</dbReference>
<dbReference type="InterPro" id="IPR050580">
    <property type="entry name" value="2H_phosphoesterase_YjcG-like"/>
</dbReference>
<sequence length="168" mass="19589">MKERTIMLFPKFSNIDIINEIRTKYDPLADKVLPHITLIFPFKSDFGTNEIEKWLDTALKNVKPFEVQLQGFTKQEDKFGNYLFLNIVKGMDDIKQIQEMLIAMKKFDYPYIPHMTVGKFQTKQELDMAYDEVKNMNASFATIIDRVSVEIIGDNEVSIIEIEHKLGC</sequence>
<keyword evidence="2" id="KW-1185">Reference proteome</keyword>
<dbReference type="AlphaFoldDB" id="A0A1M6D0E9"/>
<proteinExistence type="predicted"/>
<dbReference type="InterPro" id="IPR009097">
    <property type="entry name" value="Cyclic_Pdiesterase"/>
</dbReference>
<evidence type="ECO:0000313" key="2">
    <source>
        <dbReference type="Proteomes" id="UP000184442"/>
    </source>
</evidence>
<dbReference type="GO" id="GO:0016874">
    <property type="term" value="F:ligase activity"/>
    <property type="evidence" value="ECO:0007669"/>
    <property type="project" value="UniProtKB-KW"/>
</dbReference>
<protein>
    <submittedName>
        <fullName evidence="1">2'-5' RNA ligase</fullName>
    </submittedName>
</protein>
<dbReference type="Pfam" id="PF13563">
    <property type="entry name" value="2_5_RNA_ligase2"/>
    <property type="match status" value="1"/>
</dbReference>
<name>A0A1M6D0E9_9FIRM</name>
<dbReference type="PANTHER" id="PTHR40037">
    <property type="entry name" value="PHOSPHOESTERASE YJCG-RELATED"/>
    <property type="match status" value="1"/>
</dbReference>
<dbReference type="STRING" id="1122184.SAMN02745176_00944"/>
<dbReference type="PANTHER" id="PTHR40037:SF1">
    <property type="entry name" value="PHOSPHOESTERASE SAOUHSC_00951-RELATED"/>
    <property type="match status" value="1"/>
</dbReference>
<dbReference type="RefSeq" id="WP_073025088.1">
    <property type="nucleotide sequence ID" value="NZ_FQZS01000006.1"/>
</dbReference>
<gene>
    <name evidence="1" type="ORF">SAMN02745176_00944</name>
</gene>
<dbReference type="EMBL" id="FQZS01000006">
    <property type="protein sequence ID" value="SHI66544.1"/>
    <property type="molecule type" value="Genomic_DNA"/>
</dbReference>
<dbReference type="Gene3D" id="3.90.1140.10">
    <property type="entry name" value="Cyclic phosphodiesterase"/>
    <property type="match status" value="1"/>
</dbReference>
<reference evidence="1 2" key="1">
    <citation type="submission" date="2016-11" db="EMBL/GenBank/DDBJ databases">
        <authorList>
            <person name="Jaros S."/>
            <person name="Januszkiewicz K."/>
            <person name="Wedrychowicz H."/>
        </authorList>
    </citation>
    <scope>NUCLEOTIDE SEQUENCE [LARGE SCALE GENOMIC DNA]</scope>
    <source>
        <strain evidence="1 2">DSM 19022</strain>
    </source>
</reference>
<dbReference type="OrthoDB" id="1524661at2"/>
<organism evidence="1 2">
    <name type="scientific">Lutispora thermophila DSM 19022</name>
    <dbReference type="NCBI Taxonomy" id="1122184"/>
    <lineage>
        <taxon>Bacteria</taxon>
        <taxon>Bacillati</taxon>
        <taxon>Bacillota</taxon>
        <taxon>Clostridia</taxon>
        <taxon>Lutisporales</taxon>
        <taxon>Lutisporaceae</taxon>
        <taxon>Lutispora</taxon>
    </lineage>
</organism>
<dbReference type="SUPFAM" id="SSF55144">
    <property type="entry name" value="LigT-like"/>
    <property type="match status" value="1"/>
</dbReference>
<accession>A0A1M6D0E9</accession>
<keyword evidence="1" id="KW-0436">Ligase</keyword>